<evidence type="ECO:0000256" key="5">
    <source>
        <dbReference type="ARBA" id="ARBA00023054"/>
    </source>
</evidence>
<dbReference type="SUPFAM" id="SSF64356">
    <property type="entry name" value="SNARE-like"/>
    <property type="match status" value="1"/>
</dbReference>
<dbReference type="AlphaFoldDB" id="K8FBB5"/>
<dbReference type="GO" id="GO:0000139">
    <property type="term" value="C:Golgi membrane"/>
    <property type="evidence" value="ECO:0007669"/>
    <property type="project" value="UniProtKB-SubCell"/>
</dbReference>
<dbReference type="PROSITE" id="PS50859">
    <property type="entry name" value="LONGIN"/>
    <property type="match status" value="1"/>
</dbReference>
<dbReference type="EMBL" id="FO082267">
    <property type="protein sequence ID" value="CCO18888.1"/>
    <property type="molecule type" value="Genomic_DNA"/>
</dbReference>
<name>K8FBB5_9CHLO</name>
<dbReference type="PANTHER" id="PTHR45837">
    <property type="entry name" value="VESICLE-TRAFFICKING PROTEIN SEC22B"/>
    <property type="match status" value="1"/>
</dbReference>
<evidence type="ECO:0000256" key="1">
    <source>
        <dbReference type="ARBA" id="ARBA00004163"/>
    </source>
</evidence>
<organism evidence="8 9">
    <name type="scientific">Bathycoccus prasinos</name>
    <dbReference type="NCBI Taxonomy" id="41875"/>
    <lineage>
        <taxon>Eukaryota</taxon>
        <taxon>Viridiplantae</taxon>
        <taxon>Chlorophyta</taxon>
        <taxon>Mamiellophyceae</taxon>
        <taxon>Mamiellales</taxon>
        <taxon>Bathycoccaceae</taxon>
        <taxon>Bathycoccus</taxon>
    </lineage>
</organism>
<evidence type="ECO:0000256" key="3">
    <source>
        <dbReference type="ARBA" id="ARBA00008025"/>
    </source>
</evidence>
<dbReference type="InterPro" id="IPR011012">
    <property type="entry name" value="Longin-like_dom_sf"/>
</dbReference>
<dbReference type="STRING" id="41875.K8FBB5"/>
<dbReference type="GO" id="GO:0006890">
    <property type="term" value="P:retrograde vesicle-mediated transport, Golgi to endoplasmic reticulum"/>
    <property type="evidence" value="ECO:0007669"/>
    <property type="project" value="InterPro"/>
</dbReference>
<dbReference type="InterPro" id="IPR010908">
    <property type="entry name" value="Longin_dom"/>
</dbReference>
<reference evidence="8 9" key="1">
    <citation type="submission" date="2011-10" db="EMBL/GenBank/DDBJ databases">
        <authorList>
            <person name="Genoscope - CEA"/>
        </authorList>
    </citation>
    <scope>NUCLEOTIDE SEQUENCE [LARGE SCALE GENOMIC DNA]</scope>
    <source>
        <strain evidence="8 9">RCC 1105</strain>
    </source>
</reference>
<dbReference type="Pfam" id="PF13774">
    <property type="entry name" value="Longin"/>
    <property type="match status" value="1"/>
</dbReference>
<feature type="domain" description="Longin" evidence="7">
    <location>
        <begin position="6"/>
        <end position="98"/>
    </location>
</feature>
<protein>
    <recommendedName>
        <fullName evidence="7">Longin domain-containing protein</fullName>
    </recommendedName>
</protein>
<comment type="similarity">
    <text evidence="3">Belongs to the synaptobrevin family.</text>
</comment>
<keyword evidence="5" id="KW-0175">Coiled coil</keyword>
<gene>
    <name evidence="8" type="ordered locus">Bathy12g02500</name>
</gene>
<keyword evidence="4" id="KW-0653">Protein transport</keyword>
<dbReference type="GO" id="GO:0015031">
    <property type="term" value="P:protein transport"/>
    <property type="evidence" value="ECO:0007669"/>
    <property type="project" value="UniProtKB-KW"/>
</dbReference>
<keyword evidence="9" id="KW-1185">Reference proteome</keyword>
<dbReference type="eggNOG" id="KOG0862">
    <property type="taxonomic scope" value="Eukaryota"/>
</dbReference>
<evidence type="ECO:0000313" key="9">
    <source>
        <dbReference type="Proteomes" id="UP000198341"/>
    </source>
</evidence>
<dbReference type="KEGG" id="bpg:Bathy12g02500"/>
<accession>K8FBB5</accession>
<proteinExistence type="inferred from homology"/>
<dbReference type="InterPro" id="IPR044565">
    <property type="entry name" value="Sec22"/>
</dbReference>
<keyword evidence="6" id="KW-0472">Membrane</keyword>
<keyword evidence="4" id="KW-0813">Transport</keyword>
<dbReference type="OrthoDB" id="1719357at2759"/>
<evidence type="ECO:0000313" key="8">
    <source>
        <dbReference type="EMBL" id="CCO18888.1"/>
    </source>
</evidence>
<dbReference type="SMART" id="SM01270">
    <property type="entry name" value="Longin"/>
    <property type="match status" value="1"/>
</dbReference>
<evidence type="ECO:0000256" key="4">
    <source>
        <dbReference type="ARBA" id="ARBA00022927"/>
    </source>
</evidence>
<dbReference type="GO" id="GO:0005789">
    <property type="term" value="C:endoplasmic reticulum membrane"/>
    <property type="evidence" value="ECO:0007669"/>
    <property type="project" value="UniProtKB-SubCell"/>
</dbReference>
<sequence>MVKLTMIARVLDGLPLAEGLDTDASLDLEYYKQQAKTLFKKLGQNSSSHASGAGGAPPSRMSYESGEYFMHYVIESGVCYLTLCERNYPKKLAYSYLEGESKQNSFLFFARIRFD</sequence>
<evidence type="ECO:0000259" key="7">
    <source>
        <dbReference type="PROSITE" id="PS50859"/>
    </source>
</evidence>
<dbReference type="GO" id="GO:0006888">
    <property type="term" value="P:endoplasmic reticulum to Golgi vesicle-mediated transport"/>
    <property type="evidence" value="ECO:0007669"/>
    <property type="project" value="InterPro"/>
</dbReference>
<dbReference type="CDD" id="cd14824">
    <property type="entry name" value="Longin"/>
    <property type="match status" value="1"/>
</dbReference>
<dbReference type="Gene3D" id="3.30.450.50">
    <property type="entry name" value="Longin domain"/>
    <property type="match status" value="1"/>
</dbReference>
<comment type="subcellular location">
    <subcellularLocation>
        <location evidence="1">Endoplasmic reticulum membrane</location>
        <topology evidence="1">Single-pass type IV membrane protein</topology>
    </subcellularLocation>
    <subcellularLocation>
        <location evidence="2">Golgi apparatus membrane</location>
    </subcellularLocation>
</comment>
<evidence type="ECO:0000256" key="2">
    <source>
        <dbReference type="ARBA" id="ARBA00004394"/>
    </source>
</evidence>
<dbReference type="GO" id="GO:0005484">
    <property type="term" value="F:SNAP receptor activity"/>
    <property type="evidence" value="ECO:0007669"/>
    <property type="project" value="InterPro"/>
</dbReference>
<dbReference type="GeneID" id="19012450"/>
<evidence type="ECO:0000256" key="6">
    <source>
        <dbReference type="ARBA" id="ARBA00023136"/>
    </source>
</evidence>
<dbReference type="Proteomes" id="UP000198341">
    <property type="component" value="Chromosome 12"/>
</dbReference>
<dbReference type="RefSeq" id="XP_007509773.1">
    <property type="nucleotide sequence ID" value="XM_007509711.1"/>
</dbReference>